<evidence type="ECO:0000313" key="2">
    <source>
        <dbReference type="EMBL" id="KAF4348571.1"/>
    </source>
</evidence>
<feature type="region of interest" description="Disordered" evidence="1">
    <location>
        <begin position="26"/>
        <end position="45"/>
    </location>
</feature>
<comment type="caution">
    <text evidence="2">The sequence shown here is derived from an EMBL/GenBank/DDBJ whole genome shotgun (WGS) entry which is preliminary data.</text>
</comment>
<organism evidence="2 3">
    <name type="scientific">Cannabis sativa</name>
    <name type="common">Hemp</name>
    <name type="synonym">Marijuana</name>
    <dbReference type="NCBI Taxonomy" id="3483"/>
    <lineage>
        <taxon>Eukaryota</taxon>
        <taxon>Viridiplantae</taxon>
        <taxon>Streptophyta</taxon>
        <taxon>Embryophyta</taxon>
        <taxon>Tracheophyta</taxon>
        <taxon>Spermatophyta</taxon>
        <taxon>Magnoliopsida</taxon>
        <taxon>eudicotyledons</taxon>
        <taxon>Gunneridae</taxon>
        <taxon>Pentapetalae</taxon>
        <taxon>rosids</taxon>
        <taxon>fabids</taxon>
        <taxon>Rosales</taxon>
        <taxon>Cannabaceae</taxon>
        <taxon>Cannabis</taxon>
    </lineage>
</organism>
<reference evidence="2 3" key="1">
    <citation type="journal article" date="2020" name="bioRxiv">
        <title>Sequence and annotation of 42 cannabis genomes reveals extensive copy number variation in cannabinoid synthesis and pathogen resistance genes.</title>
        <authorList>
            <person name="Mckernan K.J."/>
            <person name="Helbert Y."/>
            <person name="Kane L.T."/>
            <person name="Ebling H."/>
            <person name="Zhang L."/>
            <person name="Liu B."/>
            <person name="Eaton Z."/>
            <person name="Mclaughlin S."/>
            <person name="Kingan S."/>
            <person name="Baybayan P."/>
            <person name="Concepcion G."/>
            <person name="Jordan M."/>
            <person name="Riva A."/>
            <person name="Barbazuk W."/>
            <person name="Harkins T."/>
        </authorList>
    </citation>
    <scope>NUCLEOTIDE SEQUENCE [LARGE SCALE GENOMIC DNA]</scope>
    <source>
        <strain evidence="3">cv. Jamaican Lion 4</strain>
        <tissue evidence="2">Leaf</tissue>
    </source>
</reference>
<sequence length="88" mass="10216">MPLFVGFFIFSRKSIERKVKTYGLGQTYSPSTNRRHRGRGTTARNQQHENFVINYPFSLLRSGLTRMVGTTNIHLVRVLDTRIIIEDC</sequence>
<gene>
    <name evidence="2" type="ORF">F8388_000250</name>
</gene>
<accession>A0A7J6DR35</accession>
<dbReference type="EMBL" id="JAATIP010000441">
    <property type="protein sequence ID" value="KAF4348571.1"/>
    <property type="molecule type" value="Genomic_DNA"/>
</dbReference>
<evidence type="ECO:0000256" key="1">
    <source>
        <dbReference type="SAM" id="MobiDB-lite"/>
    </source>
</evidence>
<dbReference type="AlphaFoldDB" id="A0A7J6DR35"/>
<dbReference type="Proteomes" id="UP000525078">
    <property type="component" value="Unassembled WGS sequence"/>
</dbReference>
<evidence type="ECO:0000313" key="3">
    <source>
        <dbReference type="Proteomes" id="UP000525078"/>
    </source>
</evidence>
<proteinExistence type="predicted"/>
<name>A0A7J6DR35_CANSA</name>
<protein>
    <submittedName>
        <fullName evidence="2">Uncharacterized protein</fullName>
    </submittedName>
</protein>